<accession>A0AAE0YP39</accession>
<dbReference type="EMBL" id="JAWDGP010005741">
    <property type="protein sequence ID" value="KAK3752780.1"/>
    <property type="molecule type" value="Genomic_DNA"/>
</dbReference>
<organism evidence="2 3">
    <name type="scientific">Elysia crispata</name>
    <name type="common">lettuce slug</name>
    <dbReference type="NCBI Taxonomy" id="231223"/>
    <lineage>
        <taxon>Eukaryota</taxon>
        <taxon>Metazoa</taxon>
        <taxon>Spiralia</taxon>
        <taxon>Lophotrochozoa</taxon>
        <taxon>Mollusca</taxon>
        <taxon>Gastropoda</taxon>
        <taxon>Heterobranchia</taxon>
        <taxon>Euthyneura</taxon>
        <taxon>Panpulmonata</taxon>
        <taxon>Sacoglossa</taxon>
        <taxon>Placobranchoidea</taxon>
        <taxon>Plakobranchidae</taxon>
        <taxon>Elysia</taxon>
    </lineage>
</organism>
<dbReference type="Proteomes" id="UP001283361">
    <property type="component" value="Unassembled WGS sequence"/>
</dbReference>
<keyword evidence="3" id="KW-1185">Reference proteome</keyword>
<name>A0AAE0YP39_9GAST</name>
<comment type="caution">
    <text evidence="2">The sequence shown here is derived from an EMBL/GenBank/DDBJ whole genome shotgun (WGS) entry which is preliminary data.</text>
</comment>
<feature type="region of interest" description="Disordered" evidence="1">
    <location>
        <begin position="1"/>
        <end position="24"/>
    </location>
</feature>
<evidence type="ECO:0000256" key="1">
    <source>
        <dbReference type="SAM" id="MobiDB-lite"/>
    </source>
</evidence>
<evidence type="ECO:0000313" key="3">
    <source>
        <dbReference type="Proteomes" id="UP001283361"/>
    </source>
</evidence>
<sequence>MRDWTQRRTALLESTDPPPSWSPCSLVKTAQRNVELENHMTCRMATPPSPTGSGSRPNLRGVTPVKAASRAPYRVIEYHVSSRRPS</sequence>
<reference evidence="2" key="1">
    <citation type="journal article" date="2023" name="G3 (Bethesda)">
        <title>A reference genome for the long-term kleptoplast-retaining sea slug Elysia crispata morphotype clarki.</title>
        <authorList>
            <person name="Eastman K.E."/>
            <person name="Pendleton A.L."/>
            <person name="Shaikh M.A."/>
            <person name="Suttiyut T."/>
            <person name="Ogas R."/>
            <person name="Tomko P."/>
            <person name="Gavelis G."/>
            <person name="Widhalm J.R."/>
            <person name="Wisecaver J.H."/>
        </authorList>
    </citation>
    <scope>NUCLEOTIDE SEQUENCE</scope>
    <source>
        <strain evidence="2">ECLA1</strain>
    </source>
</reference>
<gene>
    <name evidence="2" type="ORF">RRG08_047552</name>
</gene>
<protein>
    <submittedName>
        <fullName evidence="2">Uncharacterized protein</fullName>
    </submittedName>
</protein>
<dbReference type="AlphaFoldDB" id="A0AAE0YP39"/>
<evidence type="ECO:0000313" key="2">
    <source>
        <dbReference type="EMBL" id="KAK3752780.1"/>
    </source>
</evidence>
<feature type="region of interest" description="Disordered" evidence="1">
    <location>
        <begin position="42"/>
        <end position="66"/>
    </location>
</feature>
<proteinExistence type="predicted"/>